<gene>
    <name evidence="1" type="ORF">FD13_GL000783</name>
</gene>
<proteinExistence type="predicted"/>
<dbReference type="Proteomes" id="UP000051589">
    <property type="component" value="Unassembled WGS sequence"/>
</dbReference>
<organism evidence="1 2">
    <name type="scientific">Levilactobacillus senmaizukei DSM 21775 = NBRC 103853</name>
    <dbReference type="NCBI Taxonomy" id="1423803"/>
    <lineage>
        <taxon>Bacteria</taxon>
        <taxon>Bacillati</taxon>
        <taxon>Bacillota</taxon>
        <taxon>Bacilli</taxon>
        <taxon>Lactobacillales</taxon>
        <taxon>Lactobacillaceae</taxon>
        <taxon>Levilactobacillus</taxon>
    </lineage>
</organism>
<sequence length="66" mass="7425">MNQKQVKSNKRLGFPKIPRKRVATTTDQQIVTSQFYPMIGMLLSIERAQAGLIVLKPRADNLIGTL</sequence>
<comment type="caution">
    <text evidence="1">The sequence shown here is derived from an EMBL/GenBank/DDBJ whole genome shotgun (WGS) entry which is preliminary data.</text>
</comment>
<reference evidence="1 2" key="1">
    <citation type="journal article" date="2015" name="Genome Announc.">
        <title>Expanding the biotechnology potential of lactobacilli through comparative genomics of 213 strains and associated genera.</title>
        <authorList>
            <person name="Sun Z."/>
            <person name="Harris H.M."/>
            <person name="McCann A."/>
            <person name="Guo C."/>
            <person name="Argimon S."/>
            <person name="Zhang W."/>
            <person name="Yang X."/>
            <person name="Jeffery I.B."/>
            <person name="Cooney J.C."/>
            <person name="Kagawa T.F."/>
            <person name="Liu W."/>
            <person name="Song Y."/>
            <person name="Salvetti E."/>
            <person name="Wrobel A."/>
            <person name="Rasinkangas P."/>
            <person name="Parkhill J."/>
            <person name="Rea M.C."/>
            <person name="O'Sullivan O."/>
            <person name="Ritari J."/>
            <person name="Douillard F.P."/>
            <person name="Paul Ross R."/>
            <person name="Yang R."/>
            <person name="Briner A.E."/>
            <person name="Felis G.E."/>
            <person name="de Vos W.M."/>
            <person name="Barrangou R."/>
            <person name="Klaenhammer T.R."/>
            <person name="Caufield P.W."/>
            <person name="Cui Y."/>
            <person name="Zhang H."/>
            <person name="O'Toole P.W."/>
        </authorList>
    </citation>
    <scope>NUCLEOTIDE SEQUENCE [LARGE SCALE GENOMIC DNA]</scope>
    <source>
        <strain evidence="1 2">DSM 21775</strain>
    </source>
</reference>
<keyword evidence="2" id="KW-1185">Reference proteome</keyword>
<dbReference type="AlphaFoldDB" id="A0A0R2DIR7"/>
<dbReference type="EMBL" id="AYZH01000019">
    <property type="protein sequence ID" value="KRN01557.1"/>
    <property type="molecule type" value="Genomic_DNA"/>
</dbReference>
<protein>
    <submittedName>
        <fullName evidence="1">Uncharacterized protein</fullName>
    </submittedName>
</protein>
<evidence type="ECO:0000313" key="1">
    <source>
        <dbReference type="EMBL" id="KRN01557.1"/>
    </source>
</evidence>
<evidence type="ECO:0000313" key="2">
    <source>
        <dbReference type="Proteomes" id="UP000051589"/>
    </source>
</evidence>
<name>A0A0R2DIR7_9LACO</name>
<dbReference type="PATRIC" id="fig|1423803.3.peg.781"/>
<accession>A0A0R2DIR7</accession>